<comment type="caution">
    <text evidence="1">The sequence shown here is derived from an EMBL/GenBank/DDBJ whole genome shotgun (WGS) entry which is preliminary data.</text>
</comment>
<dbReference type="STRING" id="135739.BTO32_07645"/>
<dbReference type="Proteomes" id="UP000189339">
    <property type="component" value="Unassembled WGS sequence"/>
</dbReference>
<protein>
    <submittedName>
        <fullName evidence="1">Uncharacterized protein</fullName>
    </submittedName>
</protein>
<organism evidence="1 2">
    <name type="scientific">Marinobacter lutaoensis</name>
    <dbReference type="NCBI Taxonomy" id="135739"/>
    <lineage>
        <taxon>Bacteria</taxon>
        <taxon>Pseudomonadati</taxon>
        <taxon>Pseudomonadota</taxon>
        <taxon>Gammaproteobacteria</taxon>
        <taxon>Pseudomonadales</taxon>
        <taxon>Marinobacteraceae</taxon>
        <taxon>Marinobacter</taxon>
    </lineage>
</organism>
<dbReference type="EMBL" id="MSCW01000005">
    <property type="protein sequence ID" value="ONF44149.1"/>
    <property type="molecule type" value="Genomic_DNA"/>
</dbReference>
<name>A0A1V2DUH3_9GAMM</name>
<evidence type="ECO:0000313" key="1">
    <source>
        <dbReference type="EMBL" id="ONF44149.1"/>
    </source>
</evidence>
<keyword evidence="2" id="KW-1185">Reference proteome</keyword>
<sequence>MLTDLASWLLVAAGATLSTLSLRQLESSWRDLRRLRAHRRAARSAIQKSRMDLLEVRNRAKLLEDTVASGTQAVEKVHQAISSTTFGLIDLFSRDDATRASARRARRNHDRKRRDLYQAVRTTNRALHVLAETLILDRAEKRVIEKRKKAP</sequence>
<gene>
    <name evidence="1" type="ORF">BTO32_07645</name>
</gene>
<proteinExistence type="predicted"/>
<dbReference type="OrthoDB" id="6369291at2"/>
<reference evidence="1 2" key="1">
    <citation type="submission" date="2016-12" db="EMBL/GenBank/DDBJ databases">
        <title>Marinobacter lutaoensis whole genome sequencing.</title>
        <authorList>
            <person name="Verma A."/>
            <person name="Krishnamurthi S."/>
        </authorList>
    </citation>
    <scope>NUCLEOTIDE SEQUENCE [LARGE SCALE GENOMIC DNA]</scope>
    <source>
        <strain evidence="1 2">T5054</strain>
    </source>
</reference>
<dbReference type="RefSeq" id="WP_076724028.1">
    <property type="nucleotide sequence ID" value="NZ_MSCW01000005.1"/>
</dbReference>
<dbReference type="AlphaFoldDB" id="A0A1V2DUH3"/>
<evidence type="ECO:0000313" key="2">
    <source>
        <dbReference type="Proteomes" id="UP000189339"/>
    </source>
</evidence>
<accession>A0A1V2DUH3</accession>